<evidence type="ECO:0000313" key="3">
    <source>
        <dbReference type="EMBL" id="ASU80668.1"/>
    </source>
</evidence>
<dbReference type="Proteomes" id="UP000215043">
    <property type="component" value="Chromosome"/>
</dbReference>
<proteinExistence type="predicted"/>
<dbReference type="RefSeq" id="WP_052427720.1">
    <property type="nucleotide sequence ID" value="NZ_CP022752.1"/>
</dbReference>
<name>A0A099DA57_9ACTN</name>
<reference evidence="4 5" key="1">
    <citation type="journal article" date="2014" name="PLoS ONE">
        <title>Identification and Characterization of a New Erythromycin Biosynthetic Gene Cluster in Actinopolyspora erythraea YIM90600, a Novel Erythronolide-Producing Halophilic Actinomycete Isolated from Salt Field.</title>
        <authorList>
            <person name="Chen D."/>
            <person name="Feng J."/>
            <person name="Huang L."/>
            <person name="Zhang Q."/>
            <person name="Wu J."/>
            <person name="Zhu X."/>
            <person name="Duan Y."/>
            <person name="Xu Z."/>
        </authorList>
    </citation>
    <scope>NUCLEOTIDE SEQUENCE [LARGE SCALE GENOMIC DNA]</scope>
    <source>
        <strain evidence="4 5">YIM90600</strain>
    </source>
</reference>
<feature type="transmembrane region" description="Helical" evidence="2">
    <location>
        <begin position="165"/>
        <end position="186"/>
    </location>
</feature>
<evidence type="ECO:0000256" key="1">
    <source>
        <dbReference type="SAM" id="MobiDB-lite"/>
    </source>
</evidence>
<evidence type="ECO:0000313" key="5">
    <source>
        <dbReference type="Proteomes" id="UP000029737"/>
    </source>
</evidence>
<feature type="region of interest" description="Disordered" evidence="1">
    <location>
        <begin position="1"/>
        <end position="21"/>
    </location>
</feature>
<feature type="compositionally biased region" description="Low complexity" evidence="1">
    <location>
        <begin position="200"/>
        <end position="215"/>
    </location>
</feature>
<dbReference type="EMBL" id="JPMV01000007">
    <property type="protein sequence ID" value="KGI82964.1"/>
    <property type="molecule type" value="Genomic_DNA"/>
</dbReference>
<reference evidence="3 6" key="2">
    <citation type="submission" date="2017-08" db="EMBL/GenBank/DDBJ databases">
        <title>The complete genome sequence of moderately halophilic actinomycete Actinopolyspora erythraea YIM 90600, the producer of novel erythromycin, novel actinopolysporins A-C and tubercidin.</title>
        <authorList>
            <person name="Yin M."/>
            <person name="Tang S."/>
        </authorList>
    </citation>
    <scope>NUCLEOTIDE SEQUENCE [LARGE SCALE GENOMIC DNA]</scope>
    <source>
        <strain evidence="3 6">YIM 90600</strain>
    </source>
</reference>
<dbReference type="HOGENOM" id="CLU_080969_0_0_11"/>
<evidence type="ECO:0000313" key="6">
    <source>
        <dbReference type="Proteomes" id="UP000215043"/>
    </source>
</evidence>
<gene>
    <name evidence="3" type="ORF">CDG81_23065</name>
    <name evidence="4" type="ORF">IL38_01750</name>
</gene>
<accession>A0A099DA57</accession>
<feature type="region of interest" description="Disordered" evidence="1">
    <location>
        <begin position="188"/>
        <end position="215"/>
    </location>
</feature>
<sequence length="312" mass="32199">MSGEDRRAGERGGPEWSPEKLAELHAGALDEETAARLRPATSADPAAAAVLTALETTRTQLAEQAAVEIPEEVAARIERSLAAEPLPVTTDGADEQRARHAPESRWSAQQHDEVAPAAGGPHVSAGNPAAEDTGAEREPAEPEPAEVIGIGRASGRRGGRRRRRFAWGSGLVAAAAAVLAVVLVTLPGEQSGGDRADDTGSGPPAASDPSDPPLALTGERATLNGQQLRAVLSSSEQYAAPLDDPRRLLRCLQANGVSDSDPMGAQRITFNGEPAQLMVLSTGEVGQFRLLTVGTDCGPGNPATMSDTLIGG</sequence>
<dbReference type="AlphaFoldDB" id="A0A099DA57"/>
<keyword evidence="2" id="KW-0812">Transmembrane</keyword>
<dbReference type="EMBL" id="CP022752">
    <property type="protein sequence ID" value="ASU80668.1"/>
    <property type="molecule type" value="Genomic_DNA"/>
</dbReference>
<evidence type="ECO:0008006" key="7">
    <source>
        <dbReference type="Google" id="ProtNLM"/>
    </source>
</evidence>
<keyword evidence="2" id="KW-1133">Transmembrane helix</keyword>
<evidence type="ECO:0000256" key="2">
    <source>
        <dbReference type="SAM" id="Phobius"/>
    </source>
</evidence>
<evidence type="ECO:0000313" key="4">
    <source>
        <dbReference type="EMBL" id="KGI82964.1"/>
    </source>
</evidence>
<dbReference type="OrthoDB" id="4566632at2"/>
<feature type="region of interest" description="Disordered" evidence="1">
    <location>
        <begin position="80"/>
        <end position="155"/>
    </location>
</feature>
<dbReference type="eggNOG" id="ENOG503381C">
    <property type="taxonomic scope" value="Bacteria"/>
</dbReference>
<dbReference type="KEGG" id="aey:CDG81_23065"/>
<organism evidence="3 6">
    <name type="scientific">Actinopolyspora erythraea</name>
    <dbReference type="NCBI Taxonomy" id="414996"/>
    <lineage>
        <taxon>Bacteria</taxon>
        <taxon>Bacillati</taxon>
        <taxon>Actinomycetota</taxon>
        <taxon>Actinomycetes</taxon>
        <taxon>Actinopolysporales</taxon>
        <taxon>Actinopolysporaceae</taxon>
        <taxon>Actinopolyspora</taxon>
    </lineage>
</organism>
<keyword evidence="5" id="KW-1185">Reference proteome</keyword>
<dbReference type="Proteomes" id="UP000029737">
    <property type="component" value="Unassembled WGS sequence"/>
</dbReference>
<protein>
    <recommendedName>
        <fullName evidence="7">DUF3040 domain-containing protein</fullName>
    </recommendedName>
</protein>
<feature type="compositionally biased region" description="Basic and acidic residues" evidence="1">
    <location>
        <begin position="94"/>
        <end position="103"/>
    </location>
</feature>
<keyword evidence="2" id="KW-0472">Membrane</keyword>